<dbReference type="PANTHER" id="PTHR21716">
    <property type="entry name" value="TRANSMEMBRANE PROTEIN"/>
    <property type="match status" value="1"/>
</dbReference>
<evidence type="ECO:0000256" key="5">
    <source>
        <dbReference type="ARBA" id="ARBA00023136"/>
    </source>
</evidence>
<feature type="compositionally biased region" description="Pro residues" evidence="6">
    <location>
        <begin position="1"/>
        <end position="12"/>
    </location>
</feature>
<protein>
    <recommendedName>
        <fullName evidence="10">PurR-regulated permease PerM</fullName>
    </recommendedName>
</protein>
<evidence type="ECO:0000256" key="1">
    <source>
        <dbReference type="ARBA" id="ARBA00004141"/>
    </source>
</evidence>
<evidence type="ECO:0008006" key="10">
    <source>
        <dbReference type="Google" id="ProtNLM"/>
    </source>
</evidence>
<evidence type="ECO:0000313" key="8">
    <source>
        <dbReference type="EMBL" id="BAL95992.1"/>
    </source>
</evidence>
<dbReference type="AlphaFoldDB" id="I0HSK5"/>
<dbReference type="GO" id="GO:0016020">
    <property type="term" value="C:membrane"/>
    <property type="evidence" value="ECO:0007669"/>
    <property type="project" value="UniProtKB-SubCell"/>
</dbReference>
<evidence type="ECO:0000256" key="6">
    <source>
        <dbReference type="SAM" id="MobiDB-lite"/>
    </source>
</evidence>
<evidence type="ECO:0000313" key="9">
    <source>
        <dbReference type="Proteomes" id="UP000007883"/>
    </source>
</evidence>
<dbReference type="EMBL" id="AP012320">
    <property type="protein sequence ID" value="BAL95992.1"/>
    <property type="molecule type" value="Genomic_DNA"/>
</dbReference>
<reference evidence="8 9" key="1">
    <citation type="journal article" date="2012" name="J. Bacteriol.">
        <title>Complete genome sequence of phototrophic betaproteobacterium Rubrivivax gelatinosus IL144.</title>
        <authorList>
            <person name="Nagashima S."/>
            <person name="Kamimura A."/>
            <person name="Shimizu T."/>
            <person name="Nakamura-isaki S."/>
            <person name="Aono E."/>
            <person name="Sakamoto K."/>
            <person name="Ichikawa N."/>
            <person name="Nakazawa H."/>
            <person name="Sekine M."/>
            <person name="Yamazaki S."/>
            <person name="Fujita N."/>
            <person name="Shimada K."/>
            <person name="Hanada S."/>
            <person name="Nagashima K.V.P."/>
        </authorList>
    </citation>
    <scope>NUCLEOTIDE SEQUENCE [LARGE SCALE GENOMIC DNA]</scope>
    <source>
        <strain evidence="9">NBRC 100245 / IL144</strain>
    </source>
</reference>
<dbReference type="HOGENOM" id="CLU_031275_1_0_4"/>
<dbReference type="RefSeq" id="WP_014428854.1">
    <property type="nucleotide sequence ID" value="NC_017075.1"/>
</dbReference>
<sequence>MKEPDLLPPPSPSRQDGDRRGGRVGPWLLTLAGVALAWVLADVLMLVFAGLLFALVLRALAAPLEARGLSPHLSLPLVLAALVALLVGSFWFVGAGATEQLQALRETLPRAWAAFLQWMAEYPTGRWLQSLWESAKPFEDWSRLAGLATGTLNAATGAVGALVLLLVIGIYLAADPDTYRRGLITLVPPPRRALAARTLDATGRDLSRWLLGQAVSMLVVGALTGIGLALIGSPLVLSLSLIAGLLEFVPYFGPIVSGVLIVGVALAEGEGLALQALLVCVAVQQAEGYIVQPLVQRWAVRLPPVLGMCSVLVFGVLFGLPGVLLAMPLMVLTMTLVGELYVRRLPGASP</sequence>
<name>I0HSK5_RUBGI</name>
<evidence type="ECO:0000256" key="2">
    <source>
        <dbReference type="ARBA" id="ARBA00009773"/>
    </source>
</evidence>
<comment type="subcellular location">
    <subcellularLocation>
        <location evidence="1">Membrane</location>
        <topology evidence="1">Multi-pass membrane protein</topology>
    </subcellularLocation>
</comment>
<evidence type="ECO:0000256" key="4">
    <source>
        <dbReference type="ARBA" id="ARBA00022989"/>
    </source>
</evidence>
<feature type="transmembrane region" description="Helical" evidence="7">
    <location>
        <begin position="73"/>
        <end position="93"/>
    </location>
</feature>
<dbReference type="GO" id="GO:0055085">
    <property type="term" value="P:transmembrane transport"/>
    <property type="evidence" value="ECO:0007669"/>
    <property type="project" value="TreeGrafter"/>
</dbReference>
<feature type="transmembrane region" description="Helical" evidence="7">
    <location>
        <begin position="35"/>
        <end position="61"/>
    </location>
</feature>
<feature type="transmembrane region" description="Helical" evidence="7">
    <location>
        <begin position="248"/>
        <end position="267"/>
    </location>
</feature>
<keyword evidence="3 7" id="KW-0812">Transmembrane</keyword>
<feature type="transmembrane region" description="Helical" evidence="7">
    <location>
        <begin position="311"/>
        <end position="337"/>
    </location>
</feature>
<dbReference type="PANTHER" id="PTHR21716:SF62">
    <property type="entry name" value="TRANSPORT PROTEIN YDBI-RELATED"/>
    <property type="match status" value="1"/>
</dbReference>
<proteinExistence type="inferred from homology"/>
<evidence type="ECO:0000256" key="7">
    <source>
        <dbReference type="SAM" id="Phobius"/>
    </source>
</evidence>
<feature type="transmembrane region" description="Helical" evidence="7">
    <location>
        <begin position="214"/>
        <end position="242"/>
    </location>
</feature>
<keyword evidence="4 7" id="KW-1133">Transmembrane helix</keyword>
<dbReference type="Pfam" id="PF01594">
    <property type="entry name" value="AI-2E_transport"/>
    <property type="match status" value="1"/>
</dbReference>
<evidence type="ECO:0000256" key="3">
    <source>
        <dbReference type="ARBA" id="ARBA00022692"/>
    </source>
</evidence>
<keyword evidence="5 7" id="KW-0472">Membrane</keyword>
<gene>
    <name evidence="8" type="ordered locus">RGE_26530</name>
</gene>
<dbReference type="PATRIC" id="fig|983917.3.peg.2577"/>
<dbReference type="STRING" id="983917.RGE_26530"/>
<dbReference type="eggNOG" id="COG0628">
    <property type="taxonomic scope" value="Bacteria"/>
</dbReference>
<feature type="region of interest" description="Disordered" evidence="6">
    <location>
        <begin position="1"/>
        <end position="20"/>
    </location>
</feature>
<dbReference type="KEGG" id="rge:RGE_26530"/>
<feature type="transmembrane region" description="Helical" evidence="7">
    <location>
        <begin position="154"/>
        <end position="174"/>
    </location>
</feature>
<organism evidence="8 9">
    <name type="scientific">Rubrivivax gelatinosus (strain NBRC 100245 / IL144)</name>
    <dbReference type="NCBI Taxonomy" id="983917"/>
    <lineage>
        <taxon>Bacteria</taxon>
        <taxon>Pseudomonadati</taxon>
        <taxon>Pseudomonadota</taxon>
        <taxon>Betaproteobacteria</taxon>
        <taxon>Burkholderiales</taxon>
        <taxon>Sphaerotilaceae</taxon>
        <taxon>Rubrivivax</taxon>
    </lineage>
</organism>
<dbReference type="Proteomes" id="UP000007883">
    <property type="component" value="Chromosome"/>
</dbReference>
<comment type="similarity">
    <text evidence="2">Belongs to the autoinducer-2 exporter (AI-2E) (TC 2.A.86) family.</text>
</comment>
<dbReference type="InterPro" id="IPR002549">
    <property type="entry name" value="AI-2E-like"/>
</dbReference>
<accession>I0HSK5</accession>
<keyword evidence="9" id="KW-1185">Reference proteome</keyword>